<dbReference type="RefSeq" id="WP_050725635.1">
    <property type="nucleotide sequence ID" value="NZ_CP012332.1"/>
</dbReference>
<evidence type="ECO:0000256" key="3">
    <source>
        <dbReference type="PROSITE-ProRule" id="PRU00339"/>
    </source>
</evidence>
<dbReference type="Pfam" id="PF14559">
    <property type="entry name" value="TPR_19"/>
    <property type="match status" value="1"/>
</dbReference>
<dbReference type="KEGG" id="vin:AKJ08_1696"/>
<feature type="repeat" description="TPR" evidence="3">
    <location>
        <begin position="173"/>
        <end position="206"/>
    </location>
</feature>
<dbReference type="AlphaFoldDB" id="A0A0K1PDW4"/>
<feature type="repeat" description="TPR" evidence="3">
    <location>
        <begin position="105"/>
        <end position="138"/>
    </location>
</feature>
<accession>A0A0K1PDW4</accession>
<dbReference type="Pfam" id="PF13181">
    <property type="entry name" value="TPR_8"/>
    <property type="match status" value="1"/>
</dbReference>
<dbReference type="PROSITE" id="PS50005">
    <property type="entry name" value="TPR"/>
    <property type="match status" value="4"/>
</dbReference>
<gene>
    <name evidence="5" type="ORF">AKJ08_1696</name>
</gene>
<dbReference type="Gene3D" id="1.25.40.10">
    <property type="entry name" value="Tetratricopeptide repeat domain"/>
    <property type="match status" value="2"/>
</dbReference>
<protein>
    <submittedName>
        <fullName evidence="5">TPR repeat protein</fullName>
    </submittedName>
</protein>
<reference evidence="5 6" key="1">
    <citation type="submission" date="2015-08" db="EMBL/GenBank/DDBJ databases">
        <authorList>
            <person name="Babu N.S."/>
            <person name="Beckwith C.J."/>
            <person name="Beseler K.G."/>
            <person name="Brison A."/>
            <person name="Carone J.V."/>
            <person name="Caskin T.P."/>
            <person name="Diamond M."/>
            <person name="Durham M.E."/>
            <person name="Foxe J.M."/>
            <person name="Go M."/>
            <person name="Henderson B.A."/>
            <person name="Jones I.B."/>
            <person name="McGettigan J.A."/>
            <person name="Micheletti S.J."/>
            <person name="Nasrallah M.E."/>
            <person name="Ortiz D."/>
            <person name="Piller C.R."/>
            <person name="Privatt S.R."/>
            <person name="Schneider S.L."/>
            <person name="Sharp S."/>
            <person name="Smith T.C."/>
            <person name="Stanton J.D."/>
            <person name="Ullery H.E."/>
            <person name="Wilson R.J."/>
            <person name="Serrano M.G."/>
            <person name="Buck G."/>
            <person name="Lee V."/>
            <person name="Wang Y."/>
            <person name="Carvalho R."/>
            <person name="Voegtly L."/>
            <person name="Shi R."/>
            <person name="Duckworth R."/>
            <person name="Johnson A."/>
            <person name="Loviza R."/>
            <person name="Walstead R."/>
            <person name="Shah Z."/>
            <person name="Kiflezghi M."/>
            <person name="Wade K."/>
            <person name="Ball S.L."/>
            <person name="Bradley K.W."/>
            <person name="Asai D.J."/>
            <person name="Bowman C.A."/>
            <person name="Russell D.A."/>
            <person name="Pope W.H."/>
            <person name="Jacobs-Sera D."/>
            <person name="Hendrix R.W."/>
            <person name="Hatfull G.F."/>
        </authorList>
    </citation>
    <scope>NUCLEOTIDE SEQUENCE [LARGE SCALE GENOMIC DNA]</scope>
    <source>
        <strain evidence="5 6">DSM 27710</strain>
    </source>
</reference>
<feature type="compositionally biased region" description="Low complexity" evidence="4">
    <location>
        <begin position="452"/>
        <end position="466"/>
    </location>
</feature>
<dbReference type="Pfam" id="PF13432">
    <property type="entry name" value="TPR_16"/>
    <property type="match status" value="1"/>
</dbReference>
<feature type="compositionally biased region" description="Basic and acidic residues" evidence="4">
    <location>
        <begin position="406"/>
        <end position="416"/>
    </location>
</feature>
<proteinExistence type="predicted"/>
<name>A0A0K1PDW4_9BACT</name>
<dbReference type="Proteomes" id="UP000055590">
    <property type="component" value="Chromosome"/>
</dbReference>
<dbReference type="InterPro" id="IPR011990">
    <property type="entry name" value="TPR-like_helical_dom_sf"/>
</dbReference>
<dbReference type="GO" id="GO:0035269">
    <property type="term" value="P:protein O-linked glycosylation via mannose"/>
    <property type="evidence" value="ECO:0007669"/>
    <property type="project" value="TreeGrafter"/>
</dbReference>
<evidence type="ECO:0000256" key="1">
    <source>
        <dbReference type="ARBA" id="ARBA00022737"/>
    </source>
</evidence>
<dbReference type="SUPFAM" id="SSF48452">
    <property type="entry name" value="TPR-like"/>
    <property type="match status" value="1"/>
</dbReference>
<keyword evidence="1" id="KW-0677">Repeat</keyword>
<feature type="region of interest" description="Disordered" evidence="4">
    <location>
        <begin position="406"/>
        <end position="478"/>
    </location>
</feature>
<sequence length="478" mass="51154">MIREEAASKASLARRPGGGSAARLAATILAAAALLGTGACSTTSGSKAGVGDGLAKGGEERSPAAKRKFDDAVRAYDEGKTLKVVDWDLLARKFEAVLDEDDTLAEAHFNLGVIDERRGKPDAAKKRYAAALEAKPSLFVARENLGLLLERGGDPQAAAEQYKAILRVYPEHAGARARLASLFLAAGDLERARELAREALLRDPKNLTAQKVLVRVHTERGQLDVARLIARRAAELDATDPEMPWLMGQLLEKKGEKERALAQYRRALEVQADFLPARARLASDSLERRSYQEAAVLYEGIVQAEPKNAAAQLDLGTALYGSGKIDEALAAFTKAQELDSNDARPAFSIAVILHRSKDQPEEALAFYRRFISGSAVNLPGGHPVFGLMRECEQLVHLKAEMKAAEEEARAGAEAEAKATVQEAVSGASANGAAEERSAPAPAPVVEKRQAEPARASQANSAAPAVRADVDPDEPEDDF</sequence>
<feature type="repeat" description="TPR" evidence="3">
    <location>
        <begin position="241"/>
        <end position="274"/>
    </location>
</feature>
<evidence type="ECO:0000313" key="6">
    <source>
        <dbReference type="Proteomes" id="UP000055590"/>
    </source>
</evidence>
<organism evidence="5 6">
    <name type="scientific">Vulgatibacter incomptus</name>
    <dbReference type="NCBI Taxonomy" id="1391653"/>
    <lineage>
        <taxon>Bacteria</taxon>
        <taxon>Pseudomonadati</taxon>
        <taxon>Myxococcota</taxon>
        <taxon>Myxococcia</taxon>
        <taxon>Myxococcales</taxon>
        <taxon>Cystobacterineae</taxon>
        <taxon>Vulgatibacteraceae</taxon>
        <taxon>Vulgatibacter</taxon>
    </lineage>
</organism>
<evidence type="ECO:0000313" key="5">
    <source>
        <dbReference type="EMBL" id="AKU91309.1"/>
    </source>
</evidence>
<evidence type="ECO:0000256" key="4">
    <source>
        <dbReference type="SAM" id="MobiDB-lite"/>
    </source>
</evidence>
<dbReference type="EMBL" id="CP012332">
    <property type="protein sequence ID" value="AKU91309.1"/>
    <property type="molecule type" value="Genomic_DNA"/>
</dbReference>
<evidence type="ECO:0000256" key="2">
    <source>
        <dbReference type="ARBA" id="ARBA00022803"/>
    </source>
</evidence>
<dbReference type="NCBIfam" id="NF033758">
    <property type="entry name" value="gliding_GltE"/>
    <property type="match status" value="1"/>
</dbReference>
<keyword evidence="2 3" id="KW-0802">TPR repeat</keyword>
<dbReference type="PANTHER" id="PTHR44227:SF3">
    <property type="entry name" value="PROTEIN O-MANNOSYL-TRANSFERASE TMTC4"/>
    <property type="match status" value="1"/>
</dbReference>
<dbReference type="GO" id="GO:0030968">
    <property type="term" value="P:endoplasmic reticulum unfolded protein response"/>
    <property type="evidence" value="ECO:0007669"/>
    <property type="project" value="TreeGrafter"/>
</dbReference>
<dbReference type="GO" id="GO:0000030">
    <property type="term" value="F:mannosyltransferase activity"/>
    <property type="evidence" value="ECO:0007669"/>
    <property type="project" value="TreeGrafter"/>
</dbReference>
<dbReference type="SMART" id="SM00028">
    <property type="entry name" value="TPR"/>
    <property type="match status" value="5"/>
</dbReference>
<feature type="region of interest" description="Disordered" evidence="4">
    <location>
        <begin position="41"/>
        <end position="63"/>
    </location>
</feature>
<dbReference type="InterPro" id="IPR052346">
    <property type="entry name" value="O-mannosyl-transferase_TMTC"/>
</dbReference>
<keyword evidence="6" id="KW-1185">Reference proteome</keyword>
<dbReference type="PANTHER" id="PTHR44227">
    <property type="match status" value="1"/>
</dbReference>
<dbReference type="InterPro" id="IPR019734">
    <property type="entry name" value="TPR_rpt"/>
</dbReference>
<dbReference type="STRING" id="1391653.AKJ08_1696"/>
<feature type="repeat" description="TPR" evidence="3">
    <location>
        <begin position="309"/>
        <end position="342"/>
    </location>
</feature>